<dbReference type="GO" id="GO:0003677">
    <property type="term" value="F:DNA binding"/>
    <property type="evidence" value="ECO:0007669"/>
    <property type="project" value="UniProtKB-KW"/>
</dbReference>
<dbReference type="InterPro" id="IPR004591">
    <property type="entry name" value="Rfa1"/>
</dbReference>
<dbReference type="Pfam" id="PF01336">
    <property type="entry name" value="tRNA_anti-codon"/>
    <property type="match status" value="1"/>
</dbReference>
<dbReference type="FunFam" id="2.40.50.140:FF:000090">
    <property type="entry name" value="Replication protein A subunit"/>
    <property type="match status" value="1"/>
</dbReference>
<evidence type="ECO:0000313" key="15">
    <source>
        <dbReference type="Proteomes" id="UP000789342"/>
    </source>
</evidence>
<evidence type="ECO:0000259" key="12">
    <source>
        <dbReference type="Pfam" id="PF08646"/>
    </source>
</evidence>
<evidence type="ECO:0000256" key="6">
    <source>
        <dbReference type="ARBA" id="ARBA00022833"/>
    </source>
</evidence>
<keyword evidence="8 9" id="KW-0539">Nucleus</keyword>
<evidence type="ECO:0000259" key="13">
    <source>
        <dbReference type="Pfam" id="PF16900"/>
    </source>
</evidence>
<dbReference type="CDD" id="cd04474">
    <property type="entry name" value="RPA1_DBD_A"/>
    <property type="match status" value="1"/>
</dbReference>
<feature type="domain" description="OB" evidence="11">
    <location>
        <begin position="77"/>
        <end position="142"/>
    </location>
</feature>
<dbReference type="Gene3D" id="2.40.50.140">
    <property type="entry name" value="Nucleic acid-binding proteins"/>
    <property type="match status" value="3"/>
</dbReference>
<evidence type="ECO:0000256" key="8">
    <source>
        <dbReference type="ARBA" id="ARBA00023242"/>
    </source>
</evidence>
<evidence type="ECO:0000256" key="2">
    <source>
        <dbReference type="ARBA" id="ARBA00005690"/>
    </source>
</evidence>
<keyword evidence="6 9" id="KW-0862">Zinc</keyword>
<dbReference type="InterPro" id="IPR013955">
    <property type="entry name" value="Rep_factor-A_C"/>
</dbReference>
<dbReference type="InterPro" id="IPR004365">
    <property type="entry name" value="NA-bd_OB_tRNA"/>
</dbReference>
<keyword evidence="4 9" id="KW-0479">Metal-binding</keyword>
<dbReference type="EMBL" id="CAJVPV010000222">
    <property type="protein sequence ID" value="CAG8447335.1"/>
    <property type="molecule type" value="Genomic_DNA"/>
</dbReference>
<feature type="region of interest" description="Disordered" evidence="10">
    <location>
        <begin position="1"/>
        <end position="39"/>
    </location>
</feature>
<dbReference type="Proteomes" id="UP000789342">
    <property type="component" value="Unassembled WGS sequence"/>
</dbReference>
<organism evidence="14 15">
    <name type="scientific">Acaulospora morrowiae</name>
    <dbReference type="NCBI Taxonomy" id="94023"/>
    <lineage>
        <taxon>Eukaryota</taxon>
        <taxon>Fungi</taxon>
        <taxon>Fungi incertae sedis</taxon>
        <taxon>Mucoromycota</taxon>
        <taxon>Glomeromycotina</taxon>
        <taxon>Glomeromycetes</taxon>
        <taxon>Diversisporales</taxon>
        <taxon>Acaulosporaceae</taxon>
        <taxon>Acaulospora</taxon>
    </lineage>
</organism>
<dbReference type="CDD" id="cd04475">
    <property type="entry name" value="RPA1_DBD_B"/>
    <property type="match status" value="1"/>
</dbReference>
<keyword evidence="7 9" id="KW-0238">DNA-binding</keyword>
<evidence type="ECO:0000256" key="4">
    <source>
        <dbReference type="ARBA" id="ARBA00022723"/>
    </source>
</evidence>
<dbReference type="InterPro" id="IPR012340">
    <property type="entry name" value="NA-bd_OB-fold"/>
</dbReference>
<feature type="domain" description="Replication factor A C-terminal" evidence="12">
    <location>
        <begin position="325"/>
        <end position="470"/>
    </location>
</feature>
<evidence type="ECO:0000313" key="14">
    <source>
        <dbReference type="EMBL" id="CAG8447335.1"/>
    </source>
</evidence>
<comment type="subcellular location">
    <subcellularLocation>
        <location evidence="1 9">Nucleus</location>
    </subcellularLocation>
</comment>
<dbReference type="GO" id="GO:0000781">
    <property type="term" value="C:chromosome, telomeric region"/>
    <property type="evidence" value="ECO:0007669"/>
    <property type="project" value="UniProtKB-ARBA"/>
</dbReference>
<dbReference type="InterPro" id="IPR031657">
    <property type="entry name" value="REPA_OB_2"/>
</dbReference>
<evidence type="ECO:0000256" key="7">
    <source>
        <dbReference type="ARBA" id="ARBA00023125"/>
    </source>
</evidence>
<dbReference type="Pfam" id="PF16900">
    <property type="entry name" value="REPA_OB_2"/>
    <property type="match status" value="1"/>
</dbReference>
<dbReference type="Pfam" id="PF08646">
    <property type="entry name" value="Rep_fac-A_C"/>
    <property type="match status" value="1"/>
</dbReference>
<keyword evidence="3 9" id="KW-0235">DNA replication</keyword>
<dbReference type="GO" id="GO:0007004">
    <property type="term" value="P:telomere maintenance via telomerase"/>
    <property type="evidence" value="ECO:0007669"/>
    <property type="project" value="UniProtKB-ARBA"/>
</dbReference>
<accession>A0A9N8VE85</accession>
<dbReference type="GO" id="GO:0006310">
    <property type="term" value="P:DNA recombination"/>
    <property type="evidence" value="ECO:0007669"/>
    <property type="project" value="InterPro"/>
</dbReference>
<reference evidence="14" key="1">
    <citation type="submission" date="2021-06" db="EMBL/GenBank/DDBJ databases">
        <authorList>
            <person name="Kallberg Y."/>
            <person name="Tangrot J."/>
            <person name="Rosling A."/>
        </authorList>
    </citation>
    <scope>NUCLEOTIDE SEQUENCE</scope>
    <source>
        <strain evidence="14">CL551</strain>
    </source>
</reference>
<dbReference type="GO" id="GO:0006260">
    <property type="term" value="P:DNA replication"/>
    <property type="evidence" value="ECO:0007669"/>
    <property type="project" value="UniProtKB-KW"/>
</dbReference>
<proteinExistence type="inferred from homology"/>
<dbReference type="OrthoDB" id="1751331at2759"/>
<keyword evidence="5 9" id="KW-0863">Zinc-finger</keyword>
<comment type="caution">
    <text evidence="14">The sequence shown here is derived from an EMBL/GenBank/DDBJ whole genome shotgun (WGS) entry which is preliminary data.</text>
</comment>
<comment type="similarity">
    <text evidence="2 9">Belongs to the replication factor A protein 1 family.</text>
</comment>
<dbReference type="SUPFAM" id="SSF50249">
    <property type="entry name" value="Nucleic acid-binding proteins"/>
    <property type="match status" value="3"/>
</dbReference>
<evidence type="ECO:0000256" key="9">
    <source>
        <dbReference type="RuleBase" id="RU364130"/>
    </source>
</evidence>
<feature type="domain" description="Replication protein A OB" evidence="13">
    <location>
        <begin position="168"/>
        <end position="264"/>
    </location>
</feature>
<comment type="subunit">
    <text evidence="9">Component of the heterotrimeric canonical replication protein A complex (RPA).</text>
</comment>
<dbReference type="GO" id="GO:0006281">
    <property type="term" value="P:DNA repair"/>
    <property type="evidence" value="ECO:0007669"/>
    <property type="project" value="InterPro"/>
</dbReference>
<dbReference type="InterPro" id="IPR047192">
    <property type="entry name" value="Euk_RPA1_DBD_C"/>
</dbReference>
<dbReference type="NCBIfam" id="TIGR00617">
    <property type="entry name" value="rpa1"/>
    <property type="match status" value="1"/>
</dbReference>
<evidence type="ECO:0000256" key="5">
    <source>
        <dbReference type="ARBA" id="ARBA00022771"/>
    </source>
</evidence>
<dbReference type="FunFam" id="2.40.50.140:FF:000041">
    <property type="entry name" value="Replication protein A subunit"/>
    <property type="match status" value="1"/>
</dbReference>
<dbReference type="GO" id="GO:0008270">
    <property type="term" value="F:zinc ion binding"/>
    <property type="evidence" value="ECO:0007669"/>
    <property type="project" value="UniProtKB-KW"/>
</dbReference>
<evidence type="ECO:0000259" key="11">
    <source>
        <dbReference type="Pfam" id="PF01336"/>
    </source>
</evidence>
<dbReference type="FunFam" id="2.40.50.140:FF:000064">
    <property type="entry name" value="Replication protein A subunit"/>
    <property type="match status" value="1"/>
</dbReference>
<sequence>MQPPSFGKNEQSSSSIQQMSTSTTFGGVPNFGSGQRLSTDSNDGNYSVHEIHYLSPYHNKWKIKAFVGSKSEIRRWQNKRGDGKLFNVTLLDSSGEIRATAFNQQVDEFYNVLQEGKLYYISKAKITVAKKMYSTIKHDYEITLESGTQIVPCLEDPTSILKFEFVHIANLMEYEKDRTIDIIGIVKTCHELQSITTKATQKSINKRELDIVDKSGFTVRLTLWGQQAENFKMSESPVVIVCKNVKVGDYQGRSLSAYTGTTLLLDPDIPEAKDMRDWYKSTGIHEEFNSFSGAGGSFSQDRDENKKTIEQVKAENLGINEKGDYFSTTAFIIFIKRDNISYPACVSEGCNKKVTDENTGEGWRCEKCSRTYSQPNYRYIMSVSVADYTDSAWFQCFNEAGERILEYNATALHELRERDEAASDLIIEKAYFKPYVFRCRAKIENYNDSSRVRYTVISANPVDFIAQSREMLRNISAMESS</sequence>
<dbReference type="CDD" id="cd04476">
    <property type="entry name" value="RPA1_DBD_C"/>
    <property type="match status" value="1"/>
</dbReference>
<dbReference type="PANTHER" id="PTHR47165:SF4">
    <property type="entry name" value="OS03G0429900 PROTEIN"/>
    <property type="match status" value="1"/>
</dbReference>
<evidence type="ECO:0000256" key="3">
    <source>
        <dbReference type="ARBA" id="ARBA00022705"/>
    </source>
</evidence>
<comment type="function">
    <text evidence="9">As part of the replication protein A (RPA/RP-A), a single-stranded DNA-binding heterotrimeric complex, may play an essential role in DNA replication, recombination and repair. Binds and stabilizes single-stranded DNA intermediates, preventing complementary DNA reannealing and recruiting different proteins involved in DNA metabolism.</text>
</comment>
<dbReference type="PANTHER" id="PTHR47165">
    <property type="entry name" value="OS03G0429900 PROTEIN"/>
    <property type="match status" value="1"/>
</dbReference>
<evidence type="ECO:0000256" key="1">
    <source>
        <dbReference type="ARBA" id="ARBA00004123"/>
    </source>
</evidence>
<name>A0A9N8VE85_9GLOM</name>
<evidence type="ECO:0000256" key="10">
    <source>
        <dbReference type="SAM" id="MobiDB-lite"/>
    </source>
</evidence>
<protein>
    <recommendedName>
        <fullName evidence="9">Replication protein A subunit</fullName>
    </recommendedName>
</protein>
<dbReference type="GO" id="GO:0005662">
    <property type="term" value="C:DNA replication factor A complex"/>
    <property type="evidence" value="ECO:0007669"/>
    <property type="project" value="UniProtKB-ARBA"/>
</dbReference>
<dbReference type="AlphaFoldDB" id="A0A9N8VE85"/>
<feature type="compositionally biased region" description="Low complexity" evidence="10">
    <location>
        <begin position="11"/>
        <end position="24"/>
    </location>
</feature>
<keyword evidence="15" id="KW-1185">Reference proteome</keyword>
<gene>
    <name evidence="14" type="ORF">AMORRO_LOCUS700</name>
</gene>